<dbReference type="RefSeq" id="XP_018293490.1">
    <property type="nucleotide sequence ID" value="XM_018441286.1"/>
</dbReference>
<dbReference type="VEuPathDB" id="FungiDB:PHYBLDRAFT_64367"/>
<evidence type="ECO:0000313" key="3">
    <source>
        <dbReference type="Proteomes" id="UP000077315"/>
    </source>
</evidence>
<gene>
    <name evidence="2" type="ORF">PHYBLDRAFT_64367</name>
</gene>
<evidence type="ECO:0000256" key="1">
    <source>
        <dbReference type="SAM" id="MobiDB-lite"/>
    </source>
</evidence>
<proteinExistence type="predicted"/>
<keyword evidence="3" id="KW-1185">Reference proteome</keyword>
<evidence type="ECO:0000313" key="2">
    <source>
        <dbReference type="EMBL" id="OAD75450.1"/>
    </source>
</evidence>
<feature type="region of interest" description="Disordered" evidence="1">
    <location>
        <begin position="40"/>
        <end position="60"/>
    </location>
</feature>
<feature type="compositionally biased region" description="Acidic residues" evidence="1">
    <location>
        <begin position="43"/>
        <end position="60"/>
    </location>
</feature>
<sequence>MTQSPCNSAEAKVENKTILNEALPSEVSESMQAMAAVMSMSDADCEDGSPEDDDSETGDYWSEDDYEVIKAYYENEEDDEDETLLVLNDQAQIMPSYARGTKSTAIPQDIIKNPKKKS</sequence>
<accession>A0A167NA04</accession>
<dbReference type="AlphaFoldDB" id="A0A167NA04"/>
<protein>
    <submittedName>
        <fullName evidence="2">Uncharacterized protein</fullName>
    </submittedName>
</protein>
<organism evidence="2 3">
    <name type="scientific">Phycomyces blakesleeanus (strain ATCC 8743b / DSM 1359 / FGSC 10004 / NBRC 33097 / NRRL 1555)</name>
    <dbReference type="NCBI Taxonomy" id="763407"/>
    <lineage>
        <taxon>Eukaryota</taxon>
        <taxon>Fungi</taxon>
        <taxon>Fungi incertae sedis</taxon>
        <taxon>Mucoromycota</taxon>
        <taxon>Mucoromycotina</taxon>
        <taxon>Mucoromycetes</taxon>
        <taxon>Mucorales</taxon>
        <taxon>Phycomycetaceae</taxon>
        <taxon>Phycomyces</taxon>
    </lineage>
</organism>
<dbReference type="GeneID" id="29002192"/>
<feature type="region of interest" description="Disordered" evidence="1">
    <location>
        <begin position="98"/>
        <end position="118"/>
    </location>
</feature>
<dbReference type="Proteomes" id="UP000077315">
    <property type="component" value="Unassembled WGS sequence"/>
</dbReference>
<dbReference type="OrthoDB" id="2267106at2759"/>
<reference evidence="3" key="1">
    <citation type="submission" date="2015-06" db="EMBL/GenBank/DDBJ databases">
        <title>Expansion of signal transduction pathways in fungi by whole-genome duplication.</title>
        <authorList>
            <consortium name="DOE Joint Genome Institute"/>
            <person name="Corrochano L.M."/>
            <person name="Kuo A."/>
            <person name="Marcet-Houben M."/>
            <person name="Polaino S."/>
            <person name="Salamov A."/>
            <person name="Villalobos J.M."/>
            <person name="Alvarez M.I."/>
            <person name="Avalos J."/>
            <person name="Benito E.P."/>
            <person name="Benoit I."/>
            <person name="Burger G."/>
            <person name="Camino L.P."/>
            <person name="Canovas D."/>
            <person name="Cerda-Olmedo E."/>
            <person name="Cheng J.-F."/>
            <person name="Dominguez A."/>
            <person name="Elias M."/>
            <person name="Eslava A.P."/>
            <person name="Glaser F."/>
            <person name="Grimwood J."/>
            <person name="Gutierrez G."/>
            <person name="Heitman J."/>
            <person name="Henrissat B."/>
            <person name="Iturriaga E.A."/>
            <person name="Lang B.F."/>
            <person name="Lavin J.L."/>
            <person name="Lee S."/>
            <person name="Li W."/>
            <person name="Lindquist E."/>
            <person name="Lopez-Garcia S."/>
            <person name="Luque E.M."/>
            <person name="Marcos A.T."/>
            <person name="Martin J."/>
            <person name="McCluskey K."/>
            <person name="Medina H.R."/>
            <person name="Miralles-Duran A."/>
            <person name="Miyazaki A."/>
            <person name="Munoz-Torres E."/>
            <person name="Oguiza J.A."/>
            <person name="Ohm R."/>
            <person name="Olmedo M."/>
            <person name="Orejas M."/>
            <person name="Ortiz-Castellanos L."/>
            <person name="Pisabarro A.G."/>
            <person name="Rodriguez-Romero J."/>
            <person name="Ruiz-Herrera J."/>
            <person name="Ruiz-Vazquez R."/>
            <person name="Sanz C."/>
            <person name="Schackwitz W."/>
            <person name="Schmutz J."/>
            <person name="Shahriari M."/>
            <person name="Shelest E."/>
            <person name="Silva-Franco F."/>
            <person name="Soanes D."/>
            <person name="Syed K."/>
            <person name="Tagua V.G."/>
            <person name="Talbot N.J."/>
            <person name="Thon M."/>
            <person name="De vries R.P."/>
            <person name="Wiebenga A."/>
            <person name="Yadav J.S."/>
            <person name="Braun E.L."/>
            <person name="Baker S."/>
            <person name="Garre V."/>
            <person name="Horwitz B."/>
            <person name="Torres-Martinez S."/>
            <person name="Idnurm A."/>
            <person name="Herrera-Estrella A."/>
            <person name="Gabaldon T."/>
            <person name="Grigoriev I.V."/>
        </authorList>
    </citation>
    <scope>NUCLEOTIDE SEQUENCE [LARGE SCALE GENOMIC DNA]</scope>
    <source>
        <strain evidence="3">NRRL 1555(-)</strain>
    </source>
</reference>
<name>A0A167NA04_PHYB8</name>
<dbReference type="InParanoid" id="A0A167NA04"/>
<dbReference type="EMBL" id="KV440977">
    <property type="protein sequence ID" value="OAD75450.1"/>
    <property type="molecule type" value="Genomic_DNA"/>
</dbReference>